<dbReference type="SMART" id="SM00320">
    <property type="entry name" value="WD40"/>
    <property type="match status" value="5"/>
</dbReference>
<evidence type="ECO:0000313" key="5">
    <source>
        <dbReference type="EMBL" id="MBB6520474.1"/>
    </source>
</evidence>
<keyword evidence="6" id="KW-1185">Reference proteome</keyword>
<keyword evidence="4" id="KW-0732">Signal</keyword>
<proteinExistence type="predicted"/>
<evidence type="ECO:0000256" key="2">
    <source>
        <dbReference type="ARBA" id="ARBA00022737"/>
    </source>
</evidence>
<dbReference type="PROSITE" id="PS00678">
    <property type="entry name" value="WD_REPEATS_1"/>
    <property type="match status" value="1"/>
</dbReference>
<organism evidence="5 6">
    <name type="scientific">Pseudoteredinibacter isoporae</name>
    <dbReference type="NCBI Taxonomy" id="570281"/>
    <lineage>
        <taxon>Bacteria</taxon>
        <taxon>Pseudomonadati</taxon>
        <taxon>Pseudomonadota</taxon>
        <taxon>Gammaproteobacteria</taxon>
        <taxon>Cellvibrionales</taxon>
        <taxon>Cellvibrionaceae</taxon>
        <taxon>Pseudoteredinibacter</taxon>
    </lineage>
</organism>
<dbReference type="InParanoid" id="A0A7X0MW34"/>
<keyword evidence="2" id="KW-0677">Repeat</keyword>
<feature type="repeat" description="WD" evidence="3">
    <location>
        <begin position="156"/>
        <end position="197"/>
    </location>
</feature>
<keyword evidence="1 3" id="KW-0853">WD repeat</keyword>
<feature type="chain" id="PRO_5031319120" evidence="4">
    <location>
        <begin position="20"/>
        <end position="329"/>
    </location>
</feature>
<dbReference type="PROSITE" id="PS50082">
    <property type="entry name" value="WD_REPEATS_2"/>
    <property type="match status" value="2"/>
</dbReference>
<dbReference type="Pfam" id="PF00400">
    <property type="entry name" value="WD40"/>
    <property type="match status" value="2"/>
</dbReference>
<gene>
    <name evidence="5" type="ORF">HNR48_000752</name>
</gene>
<dbReference type="PROSITE" id="PS50294">
    <property type="entry name" value="WD_REPEATS_REGION"/>
    <property type="match status" value="1"/>
</dbReference>
<comment type="caution">
    <text evidence="5">The sequence shown here is derived from an EMBL/GenBank/DDBJ whole genome shotgun (WGS) entry which is preliminary data.</text>
</comment>
<dbReference type="InterPro" id="IPR001680">
    <property type="entry name" value="WD40_rpt"/>
</dbReference>
<feature type="repeat" description="WD" evidence="3">
    <location>
        <begin position="257"/>
        <end position="286"/>
    </location>
</feature>
<dbReference type="InterPro" id="IPR019775">
    <property type="entry name" value="WD40_repeat_CS"/>
</dbReference>
<dbReference type="EMBL" id="JACHHT010000001">
    <property type="protein sequence ID" value="MBB6520474.1"/>
    <property type="molecule type" value="Genomic_DNA"/>
</dbReference>
<reference evidence="5 6" key="1">
    <citation type="submission" date="2020-08" db="EMBL/GenBank/DDBJ databases">
        <title>Genomic Encyclopedia of Type Strains, Phase IV (KMG-IV): sequencing the most valuable type-strain genomes for metagenomic binning, comparative biology and taxonomic classification.</title>
        <authorList>
            <person name="Goeker M."/>
        </authorList>
    </citation>
    <scope>NUCLEOTIDE SEQUENCE [LARGE SCALE GENOMIC DNA]</scope>
    <source>
        <strain evidence="5 6">DSM 22368</strain>
    </source>
</reference>
<sequence length="329" mass="36169">MLRPAFSTLIIAIALFSLTACEPLPGPEKSIEVAVQGSHMGRLSHNGSRAVIGSINHGGSLWQVLKEERLYDWNHSEEKSTLVAAAFSPEGDWAMTTDSHSLVLWKVDSGEAFRFWTAPGEVLSLALAPNGEYALLGMADHSAVIFDSKRGGVKRRFNHSGRVRSVDLSADGKLALTGSEDRTSVLWNVASGKSMQSMQHEEDVQLVRLSKNGDRALSAAKYDKAVVWNTQTGKAIGEIPLSAEKIKRGLRFSAARFSSSGRYLLVGRPDQRVQLWDTKTMKTLAEWEVLKRDAWKPTSAAIQDVAFASAKRTYYAIASNGFIHQLKRP</sequence>
<dbReference type="AlphaFoldDB" id="A0A7X0MW34"/>
<evidence type="ECO:0000313" key="6">
    <source>
        <dbReference type="Proteomes" id="UP000528457"/>
    </source>
</evidence>
<evidence type="ECO:0000256" key="1">
    <source>
        <dbReference type="ARBA" id="ARBA00022574"/>
    </source>
</evidence>
<dbReference type="SUPFAM" id="SSF50998">
    <property type="entry name" value="Quinoprotein alcohol dehydrogenase-like"/>
    <property type="match status" value="1"/>
</dbReference>
<dbReference type="PANTHER" id="PTHR44129">
    <property type="entry name" value="WD REPEAT-CONTAINING PROTEIN POP1"/>
    <property type="match status" value="1"/>
</dbReference>
<dbReference type="InterPro" id="IPR015943">
    <property type="entry name" value="WD40/YVTN_repeat-like_dom_sf"/>
</dbReference>
<name>A0A7X0MW34_9GAMM</name>
<feature type="signal peptide" evidence="4">
    <location>
        <begin position="1"/>
        <end position="19"/>
    </location>
</feature>
<protein>
    <submittedName>
        <fullName evidence="5">WD40 repeat protein</fullName>
    </submittedName>
</protein>
<dbReference type="Proteomes" id="UP000528457">
    <property type="component" value="Unassembled WGS sequence"/>
</dbReference>
<dbReference type="RefSeq" id="WP_166851159.1">
    <property type="nucleotide sequence ID" value="NZ_JAAONY010000001.1"/>
</dbReference>
<dbReference type="InterPro" id="IPR050349">
    <property type="entry name" value="WD_LIS1/nudF_dynein_reg"/>
</dbReference>
<evidence type="ECO:0000256" key="3">
    <source>
        <dbReference type="PROSITE-ProRule" id="PRU00221"/>
    </source>
</evidence>
<dbReference type="Gene3D" id="2.130.10.10">
    <property type="entry name" value="YVTN repeat-like/Quinoprotein amine dehydrogenase"/>
    <property type="match status" value="2"/>
</dbReference>
<dbReference type="PROSITE" id="PS51257">
    <property type="entry name" value="PROKAR_LIPOPROTEIN"/>
    <property type="match status" value="1"/>
</dbReference>
<dbReference type="InterPro" id="IPR011047">
    <property type="entry name" value="Quinoprotein_ADH-like_sf"/>
</dbReference>
<evidence type="ECO:0000256" key="4">
    <source>
        <dbReference type="SAM" id="SignalP"/>
    </source>
</evidence>
<accession>A0A7X0MW34</accession>